<dbReference type="Pfam" id="PF04696">
    <property type="entry name" value="Pinin_SDK_memA"/>
    <property type="match status" value="1"/>
</dbReference>
<protein>
    <recommendedName>
        <fullName evidence="9">Pinin/SDK/MemA protein domain-containing protein</fullName>
    </recommendedName>
</protein>
<feature type="region of interest" description="Disordered" evidence="8">
    <location>
        <begin position="129"/>
        <end position="157"/>
    </location>
</feature>
<name>A0A4Y7TVJ9_COPMI</name>
<dbReference type="InterPro" id="IPR006786">
    <property type="entry name" value="Pinin_SDK_MemA"/>
</dbReference>
<dbReference type="AlphaFoldDB" id="A0A4Y7TVJ9"/>
<evidence type="ECO:0000313" key="11">
    <source>
        <dbReference type="Proteomes" id="UP000298030"/>
    </source>
</evidence>
<evidence type="ECO:0000256" key="4">
    <source>
        <dbReference type="ARBA" id="ARBA00023015"/>
    </source>
</evidence>
<keyword evidence="5" id="KW-0804">Transcription</keyword>
<dbReference type="InterPro" id="IPR039853">
    <property type="entry name" value="Pinin"/>
</dbReference>
<dbReference type="EMBL" id="QPFP01000003">
    <property type="protein sequence ID" value="TEB38011.1"/>
    <property type="molecule type" value="Genomic_DNA"/>
</dbReference>
<evidence type="ECO:0000256" key="2">
    <source>
        <dbReference type="ARBA" id="ARBA00010386"/>
    </source>
</evidence>
<evidence type="ECO:0000256" key="8">
    <source>
        <dbReference type="SAM" id="MobiDB-lite"/>
    </source>
</evidence>
<dbReference type="GO" id="GO:0071013">
    <property type="term" value="C:catalytic step 2 spliceosome"/>
    <property type="evidence" value="ECO:0007669"/>
    <property type="project" value="TreeGrafter"/>
</dbReference>
<keyword evidence="6" id="KW-0508">mRNA splicing</keyword>
<sequence>MTDVAPASTGAPSQGDSTRKRPRLNLGALTGGERKRGKSMLGLMLGTLNKAKVEDKERNASEAAKKRQLIEQRLQIKLRKETDSVRRAEEAKKEKTLANRKEEDLQLKDSIYKLRRKRLPVLANFLLTSDQIPVEDSSPPSSKPLTPVPRSHPPPLYYLPAVLTPAQAAFLTQRKAEVSEAAEKEWEQFRQERETGIGEIRELRQKVADEEARQKSERENMDTDARESAPPESRDVESISTDKPHESAKDSAMDVDDSGSPPKASEPPESAEKKDEPAPMQADDDDAVEY</sequence>
<comment type="caution">
    <text evidence="10">The sequence shown here is derived from an EMBL/GenBank/DDBJ whole genome shotgun (WGS) entry which is preliminary data.</text>
</comment>
<comment type="subcellular location">
    <subcellularLocation>
        <location evidence="1">Nucleus</location>
    </subcellularLocation>
</comment>
<feature type="region of interest" description="Disordered" evidence="8">
    <location>
        <begin position="173"/>
        <end position="290"/>
    </location>
</feature>
<evidence type="ECO:0000313" key="10">
    <source>
        <dbReference type="EMBL" id="TEB38011.1"/>
    </source>
</evidence>
<evidence type="ECO:0000256" key="7">
    <source>
        <dbReference type="ARBA" id="ARBA00023242"/>
    </source>
</evidence>
<keyword evidence="4" id="KW-0805">Transcription regulation</keyword>
<dbReference type="OrthoDB" id="330772at2759"/>
<evidence type="ECO:0000256" key="6">
    <source>
        <dbReference type="ARBA" id="ARBA00023187"/>
    </source>
</evidence>
<comment type="similarity">
    <text evidence="2">Belongs to the pinin family.</text>
</comment>
<keyword evidence="7" id="KW-0539">Nucleus</keyword>
<evidence type="ECO:0000256" key="5">
    <source>
        <dbReference type="ARBA" id="ARBA00023163"/>
    </source>
</evidence>
<gene>
    <name evidence="10" type="ORF">FA13DRAFT_716707</name>
</gene>
<keyword evidence="3" id="KW-0507">mRNA processing</keyword>
<feature type="compositionally biased region" description="Pro residues" evidence="8">
    <location>
        <begin position="146"/>
        <end position="157"/>
    </location>
</feature>
<evidence type="ECO:0000256" key="3">
    <source>
        <dbReference type="ARBA" id="ARBA00022664"/>
    </source>
</evidence>
<dbReference type="PANTHER" id="PTHR12707:SF0">
    <property type="entry name" value="PININ"/>
    <property type="match status" value="1"/>
</dbReference>
<feature type="domain" description="Pinin/SDK/MemA protein" evidence="9">
    <location>
        <begin position="33"/>
        <end position="129"/>
    </location>
</feature>
<feature type="compositionally biased region" description="Basic and acidic residues" evidence="8">
    <location>
        <begin position="174"/>
        <end position="252"/>
    </location>
</feature>
<evidence type="ECO:0000259" key="9">
    <source>
        <dbReference type="Pfam" id="PF04696"/>
    </source>
</evidence>
<reference evidence="10 11" key="1">
    <citation type="journal article" date="2019" name="Nat. Ecol. Evol.">
        <title>Megaphylogeny resolves global patterns of mushroom evolution.</title>
        <authorList>
            <person name="Varga T."/>
            <person name="Krizsan K."/>
            <person name="Foldi C."/>
            <person name="Dima B."/>
            <person name="Sanchez-Garcia M."/>
            <person name="Sanchez-Ramirez S."/>
            <person name="Szollosi G.J."/>
            <person name="Szarkandi J.G."/>
            <person name="Papp V."/>
            <person name="Albert L."/>
            <person name="Andreopoulos W."/>
            <person name="Angelini C."/>
            <person name="Antonin V."/>
            <person name="Barry K.W."/>
            <person name="Bougher N.L."/>
            <person name="Buchanan P."/>
            <person name="Buyck B."/>
            <person name="Bense V."/>
            <person name="Catcheside P."/>
            <person name="Chovatia M."/>
            <person name="Cooper J."/>
            <person name="Damon W."/>
            <person name="Desjardin D."/>
            <person name="Finy P."/>
            <person name="Geml J."/>
            <person name="Haridas S."/>
            <person name="Hughes K."/>
            <person name="Justo A."/>
            <person name="Karasinski D."/>
            <person name="Kautmanova I."/>
            <person name="Kiss B."/>
            <person name="Kocsube S."/>
            <person name="Kotiranta H."/>
            <person name="LaButti K.M."/>
            <person name="Lechner B.E."/>
            <person name="Liimatainen K."/>
            <person name="Lipzen A."/>
            <person name="Lukacs Z."/>
            <person name="Mihaltcheva S."/>
            <person name="Morgado L.N."/>
            <person name="Niskanen T."/>
            <person name="Noordeloos M.E."/>
            <person name="Ohm R.A."/>
            <person name="Ortiz-Santana B."/>
            <person name="Ovrebo C."/>
            <person name="Racz N."/>
            <person name="Riley R."/>
            <person name="Savchenko A."/>
            <person name="Shiryaev A."/>
            <person name="Soop K."/>
            <person name="Spirin V."/>
            <person name="Szebenyi C."/>
            <person name="Tomsovsky M."/>
            <person name="Tulloss R.E."/>
            <person name="Uehling J."/>
            <person name="Grigoriev I.V."/>
            <person name="Vagvolgyi C."/>
            <person name="Papp T."/>
            <person name="Martin F.M."/>
            <person name="Miettinen O."/>
            <person name="Hibbett D.S."/>
            <person name="Nagy L.G."/>
        </authorList>
    </citation>
    <scope>NUCLEOTIDE SEQUENCE [LARGE SCALE GENOMIC DNA]</scope>
    <source>
        <strain evidence="10 11">FP101781</strain>
    </source>
</reference>
<proteinExistence type="inferred from homology"/>
<feature type="region of interest" description="Disordered" evidence="8">
    <location>
        <begin position="80"/>
        <end position="102"/>
    </location>
</feature>
<dbReference type="Proteomes" id="UP000298030">
    <property type="component" value="Unassembled WGS sequence"/>
</dbReference>
<evidence type="ECO:0000256" key="1">
    <source>
        <dbReference type="ARBA" id="ARBA00004123"/>
    </source>
</evidence>
<feature type="region of interest" description="Disordered" evidence="8">
    <location>
        <begin position="1"/>
        <end position="38"/>
    </location>
</feature>
<dbReference type="PANTHER" id="PTHR12707">
    <property type="entry name" value="PINN"/>
    <property type="match status" value="1"/>
</dbReference>
<accession>A0A4Y7TVJ9</accession>
<dbReference type="STRING" id="71717.A0A4Y7TVJ9"/>
<dbReference type="GO" id="GO:0008380">
    <property type="term" value="P:RNA splicing"/>
    <property type="evidence" value="ECO:0007669"/>
    <property type="project" value="UniProtKB-KW"/>
</dbReference>
<dbReference type="GO" id="GO:0006397">
    <property type="term" value="P:mRNA processing"/>
    <property type="evidence" value="ECO:0007669"/>
    <property type="project" value="UniProtKB-KW"/>
</dbReference>
<keyword evidence="11" id="KW-1185">Reference proteome</keyword>
<organism evidence="10 11">
    <name type="scientific">Coprinellus micaceus</name>
    <name type="common">Glistening ink-cap mushroom</name>
    <name type="synonym">Coprinus micaceus</name>
    <dbReference type="NCBI Taxonomy" id="71717"/>
    <lineage>
        <taxon>Eukaryota</taxon>
        <taxon>Fungi</taxon>
        <taxon>Dikarya</taxon>
        <taxon>Basidiomycota</taxon>
        <taxon>Agaricomycotina</taxon>
        <taxon>Agaricomycetes</taxon>
        <taxon>Agaricomycetidae</taxon>
        <taxon>Agaricales</taxon>
        <taxon>Agaricineae</taxon>
        <taxon>Psathyrellaceae</taxon>
        <taxon>Coprinellus</taxon>
    </lineage>
</organism>